<protein>
    <recommendedName>
        <fullName evidence="3">YobI-like P-loop NTPase domain-containing protein</fullName>
    </recommendedName>
</protein>
<accession>A0A2V4DY97</accession>
<sequence length="1491" mass="177203">MKFKEIYPINYDRIYYVKDETLQDFRLESLAPKRTDHNIAYYSKIINAGIQDNSVQNIAITGSYGAGKSSALKTFKEDYPKKYKYLNISLANFRDKDNTGEIQSKIRLSILQQIFYHAHIRKIPDSRFKRIKAFSIWSTIRFLMILAIFLISFSILFKPGILSELPLINKLLLNSPMHYLIALVYWFLLFVSLFYFLKILYHAKFGIHSIKLNAKGDIEVNGEKKEPHLILNEYLDEILYLFERKKFNVVIIEDLDRFNDITIFEELRELNFLINNAKQLRGKKVTFIYALNDCLFELINESKSNKEKNNINQTKLDFSKTIKNKTKFFDLIIPIIPFINVTNSYNFLKIRNKNSNDHLSNGFLNKISFYIDDMRLLTNIMNEYQIYCELIISQNQNSLNLDYNQLFSIILIKNFFPLEFEKLHCKEESIISNIFDKNKKIFIKDKLKELQEKKERDEKTDEQIKLLSNPVLLRDLINEFGNEITFLTENELVDYLLKYGYLTEEYYYYISLLHKDALSINDHLFIKHFLPSEKQLSCDFRLNNLEGVYDRITLDEKDFESVKVFNCDLIDYLILHKQNSKTKYSHLVRISQLFNLYPQDTIKLIDTYFKNKDKYKNSIAYFIYLFCHQWDNFWEHLQTDDEQQNIFYAKYILDYLDISQFNRLLKNKSKLIEYITNCKRYFSIFQTVDIGKLNDVINSLNIKFKYIDLKVSISEIDFLLKGQHYQINFYNIFLILYRKKNLLSLSEFKKKGYSIVNNSTITSLIDYVDTNLSTFISEVMCAQQPNNAIEEDEDLIINILNNDVTVDSKTILIKNLKNSLSQLDNIHYKEIWPIVITEEKIVPKWENIITYYDENQLDEILTTYLRKSNIQEKLTSDITNNEEFINDYIIQELPLEGVIRSLSMDEDCFLSVLNNEDLERAIKIKIIKSINTKNYVTNIEDIKERSLWTEIFSKNLISTKLINVLIYYEEEQEETLDEALIKYLNNKENYNQLRKDTITDYNYIDINQLFEQLLKKDTISRSSYYALVNIFDSHSFDFLKLEANSIDSKKAMFAIYKKLIVLSPSNYEKLKELNLHYYLVRKSYDKFIDDLENYDINDDDLNILLDYPAKLESKKLLLTKDENETITYINEYGLEKLIKFNLLDDEALIINLFNNENLEFCRIEELVEKLPIKIKNTSTINNVDIQTLLFEQQKVEVLWKNIYHYYEECAKKINRTLIDFFNIEQNTKELIKTKIEIETLSTNKQDKISFQASILRQNEIDDDIYFMFANIFPHWNSIYLSTLSDSKINYLIDNHILNLTDDNYKLLKNKFPNKHINLLETHAELFLKFESSERLNLIKIIKGSDYLLLFKSEKFNEKKRIKIIEKIPENVIQTDNILAQKLLDMFKNKRNHNYPISLLIKIFIGNGNEDNKLKLVIKNLPRLTNPNISELLKKIPSLEKVGKCATLTIDYNRKYKPFFELLLKKGYLKKLKIETNLVKGKKRKQFKLTKD</sequence>
<keyword evidence="2" id="KW-0812">Transmembrane</keyword>
<dbReference type="RefSeq" id="WP_110424541.1">
    <property type="nucleotide sequence ID" value="NZ_QGLP01000010.1"/>
</dbReference>
<name>A0A2V4DY97_9GAMM</name>
<dbReference type="SUPFAM" id="SSF52540">
    <property type="entry name" value="P-loop containing nucleoside triphosphate hydrolases"/>
    <property type="match status" value="1"/>
</dbReference>
<feature type="transmembrane region" description="Helical" evidence="2">
    <location>
        <begin position="177"/>
        <end position="197"/>
    </location>
</feature>
<dbReference type="EMBL" id="QGLP01000010">
    <property type="protein sequence ID" value="PXZ02522.1"/>
    <property type="molecule type" value="Genomic_DNA"/>
</dbReference>
<keyword evidence="2" id="KW-1133">Transmembrane helix</keyword>
<organism evidence="4 5">
    <name type="scientific">Gilliamella apicola</name>
    <dbReference type="NCBI Taxonomy" id="1196095"/>
    <lineage>
        <taxon>Bacteria</taxon>
        <taxon>Pseudomonadati</taxon>
        <taxon>Pseudomonadota</taxon>
        <taxon>Gammaproteobacteria</taxon>
        <taxon>Orbales</taxon>
        <taxon>Orbaceae</taxon>
        <taxon>Gilliamella</taxon>
    </lineage>
</organism>
<feature type="transmembrane region" description="Helical" evidence="2">
    <location>
        <begin position="134"/>
        <end position="157"/>
    </location>
</feature>
<evidence type="ECO:0000313" key="5">
    <source>
        <dbReference type="Proteomes" id="UP000247483"/>
    </source>
</evidence>
<reference evidence="4 5" key="1">
    <citation type="submission" date="2018-05" db="EMBL/GenBank/DDBJ databases">
        <title>Reference genomes for bee gut microbiota database.</title>
        <authorList>
            <person name="Ellegaard K.M."/>
        </authorList>
    </citation>
    <scope>NUCLEOTIDE SEQUENCE [LARGE SCALE GENOMIC DNA]</scope>
    <source>
        <strain evidence="4 5">ESL0177</strain>
    </source>
</reference>
<dbReference type="Proteomes" id="UP000247483">
    <property type="component" value="Unassembled WGS sequence"/>
</dbReference>
<feature type="coiled-coil region" evidence="1">
    <location>
        <begin position="440"/>
        <end position="467"/>
    </location>
</feature>
<gene>
    <name evidence="4" type="ORF">DKK79_13705</name>
</gene>
<evidence type="ECO:0000259" key="3">
    <source>
        <dbReference type="Pfam" id="PF20693"/>
    </source>
</evidence>
<feature type="transmembrane region" description="Helical" evidence="2">
    <location>
        <begin position="328"/>
        <end position="348"/>
    </location>
</feature>
<keyword evidence="2" id="KW-0472">Membrane</keyword>
<dbReference type="Pfam" id="PF20693">
    <property type="entry name" value="YobI-ATPase"/>
    <property type="match status" value="1"/>
</dbReference>
<dbReference type="InterPro" id="IPR048428">
    <property type="entry name" value="YobI-NTPase"/>
</dbReference>
<evidence type="ECO:0000256" key="2">
    <source>
        <dbReference type="SAM" id="Phobius"/>
    </source>
</evidence>
<evidence type="ECO:0000256" key="1">
    <source>
        <dbReference type="SAM" id="Coils"/>
    </source>
</evidence>
<dbReference type="InterPro" id="IPR027417">
    <property type="entry name" value="P-loop_NTPase"/>
</dbReference>
<feature type="domain" description="YobI-like P-loop NTPase" evidence="3">
    <location>
        <begin position="42"/>
        <end position="427"/>
    </location>
</feature>
<comment type="caution">
    <text evidence="4">The sequence shown here is derived from an EMBL/GenBank/DDBJ whole genome shotgun (WGS) entry which is preliminary data.</text>
</comment>
<proteinExistence type="predicted"/>
<evidence type="ECO:0000313" key="4">
    <source>
        <dbReference type="EMBL" id="PXZ02522.1"/>
    </source>
</evidence>
<keyword evidence="1" id="KW-0175">Coiled coil</keyword>